<dbReference type="EMBL" id="AAWS01000015">
    <property type="protein sequence ID" value="EAY28548.1"/>
    <property type="molecule type" value="Genomic_DNA"/>
</dbReference>
<sequence>MLPYLKSNPPLDYSIKKSVYLQPLQHHLYFYNLYKIRS</sequence>
<accession>A1ZM16</accession>
<reference evidence="1 2" key="1">
    <citation type="submission" date="2007-01" db="EMBL/GenBank/DDBJ databases">
        <authorList>
            <person name="Haygood M."/>
            <person name="Podell S."/>
            <person name="Anderson C."/>
            <person name="Hopkinson B."/>
            <person name="Roe K."/>
            <person name="Barbeau K."/>
            <person name="Gaasterland T."/>
            <person name="Ferriera S."/>
            <person name="Johnson J."/>
            <person name="Kravitz S."/>
            <person name="Beeson K."/>
            <person name="Sutton G."/>
            <person name="Rogers Y.-H."/>
            <person name="Friedman R."/>
            <person name="Frazier M."/>
            <person name="Venter J.C."/>
        </authorList>
    </citation>
    <scope>NUCLEOTIDE SEQUENCE [LARGE SCALE GENOMIC DNA]</scope>
    <source>
        <strain evidence="1 2">ATCC 23134</strain>
    </source>
</reference>
<evidence type="ECO:0000313" key="2">
    <source>
        <dbReference type="Proteomes" id="UP000004095"/>
    </source>
</evidence>
<protein>
    <submittedName>
        <fullName evidence="1">Uncharacterized protein</fullName>
    </submittedName>
</protein>
<dbReference type="Proteomes" id="UP000004095">
    <property type="component" value="Unassembled WGS sequence"/>
</dbReference>
<dbReference type="AlphaFoldDB" id="A1ZM16"/>
<comment type="caution">
    <text evidence="1">The sequence shown here is derived from an EMBL/GenBank/DDBJ whole genome shotgun (WGS) entry which is preliminary data.</text>
</comment>
<name>A1ZM16_MICM2</name>
<gene>
    <name evidence="1" type="ORF">M23134_04395</name>
</gene>
<organism evidence="1 2">
    <name type="scientific">Microscilla marina ATCC 23134</name>
    <dbReference type="NCBI Taxonomy" id="313606"/>
    <lineage>
        <taxon>Bacteria</taxon>
        <taxon>Pseudomonadati</taxon>
        <taxon>Bacteroidota</taxon>
        <taxon>Cytophagia</taxon>
        <taxon>Cytophagales</taxon>
        <taxon>Microscillaceae</taxon>
        <taxon>Microscilla</taxon>
    </lineage>
</organism>
<keyword evidence="2" id="KW-1185">Reference proteome</keyword>
<proteinExistence type="predicted"/>
<evidence type="ECO:0000313" key="1">
    <source>
        <dbReference type="EMBL" id="EAY28548.1"/>
    </source>
</evidence>